<evidence type="ECO:0000313" key="5">
    <source>
        <dbReference type="Proteomes" id="UP000076872"/>
    </source>
</evidence>
<feature type="compositionally biased region" description="Polar residues" evidence="2">
    <location>
        <begin position="75"/>
        <end position="96"/>
    </location>
</feature>
<organism evidence="4 5">
    <name type="scientific">Lactiplantibacillus plantarum</name>
    <name type="common">Lactobacillus plantarum</name>
    <dbReference type="NCBI Taxonomy" id="1590"/>
    <lineage>
        <taxon>Bacteria</taxon>
        <taxon>Bacillati</taxon>
        <taxon>Bacillota</taxon>
        <taxon>Bacilli</taxon>
        <taxon>Lactobacillales</taxon>
        <taxon>Lactobacillaceae</taxon>
        <taxon>Lactiplantibacillus</taxon>
    </lineage>
</organism>
<accession>A0AAW3RH69</accession>
<sequence>MSKKIYVGELKTHYKLVKKGKSWVVIGITTFSVGLSVLFTNYSIHADSVDVENDSIDSSVTGTEFHTVTLKSSVTKNNDSNLNETNEGSQEITNVTSIADSQSSNNAASSKEESGSRNKTTSTIASSASTTDSKSSSSTVSSAEPIADS</sequence>
<keyword evidence="1" id="KW-0732">Signal</keyword>
<keyword evidence="3" id="KW-0472">Membrane</keyword>
<name>A0AAW3RH69_LACPN</name>
<dbReference type="Proteomes" id="UP000076872">
    <property type="component" value="Unassembled WGS sequence"/>
</dbReference>
<comment type="caution">
    <text evidence="4">The sequence shown here is derived from an EMBL/GenBank/DDBJ whole genome shotgun (WGS) entry which is preliminary data.</text>
</comment>
<keyword evidence="3" id="KW-0812">Transmembrane</keyword>
<feature type="compositionally biased region" description="Low complexity" evidence="2">
    <location>
        <begin position="97"/>
        <end position="109"/>
    </location>
</feature>
<dbReference type="RefSeq" id="WP_003642867.1">
    <property type="nucleotide sequence ID" value="NZ_AP028153.1"/>
</dbReference>
<feature type="compositionally biased region" description="Low complexity" evidence="2">
    <location>
        <begin position="120"/>
        <end position="143"/>
    </location>
</feature>
<evidence type="ECO:0000313" key="4">
    <source>
        <dbReference type="EMBL" id="KZV02122.1"/>
    </source>
</evidence>
<feature type="transmembrane region" description="Helical" evidence="3">
    <location>
        <begin position="21"/>
        <end position="39"/>
    </location>
</feature>
<dbReference type="NCBIfam" id="TIGR03715">
    <property type="entry name" value="KxYKxGKxW"/>
    <property type="match status" value="1"/>
</dbReference>
<gene>
    <name evidence="4" type="ORF">NAB2_2742</name>
</gene>
<dbReference type="Pfam" id="PF19258">
    <property type="entry name" value="KxYKxGKxW_sig"/>
    <property type="match status" value="1"/>
</dbReference>
<evidence type="ECO:0000256" key="3">
    <source>
        <dbReference type="SAM" id="Phobius"/>
    </source>
</evidence>
<dbReference type="InterPro" id="IPR022263">
    <property type="entry name" value="KxYKxGKxW"/>
</dbReference>
<evidence type="ECO:0000256" key="2">
    <source>
        <dbReference type="SAM" id="MobiDB-lite"/>
    </source>
</evidence>
<protein>
    <submittedName>
        <fullName evidence="4">Uncharacterized protein</fullName>
    </submittedName>
</protein>
<dbReference type="EMBL" id="LUXO01000033">
    <property type="protein sequence ID" value="KZV02122.1"/>
    <property type="molecule type" value="Genomic_DNA"/>
</dbReference>
<feature type="region of interest" description="Disordered" evidence="2">
    <location>
        <begin position="75"/>
        <end position="149"/>
    </location>
</feature>
<keyword evidence="3" id="KW-1133">Transmembrane helix</keyword>
<dbReference type="AlphaFoldDB" id="A0AAW3RH69"/>
<evidence type="ECO:0000256" key="1">
    <source>
        <dbReference type="ARBA" id="ARBA00022729"/>
    </source>
</evidence>
<reference evidence="4 5" key="1">
    <citation type="submission" date="2016-03" db="EMBL/GenBank/DDBJ databases">
        <title>Comparative genomics of 54 Lactobacillus plantarum strains reveals genomic uncoupling from niche constraints.</title>
        <authorList>
            <person name="Martino M.E."/>
        </authorList>
    </citation>
    <scope>NUCLEOTIDE SEQUENCE [LARGE SCALE GENOMIC DNA]</scope>
    <source>
        <strain evidence="4 5">NAB2</strain>
    </source>
</reference>
<proteinExistence type="predicted"/>